<dbReference type="Pfam" id="PF02275">
    <property type="entry name" value="CBAH"/>
    <property type="match status" value="1"/>
</dbReference>
<dbReference type="PANTHER" id="PTHR28583">
    <property type="entry name" value="ACID AMIDASE"/>
    <property type="match status" value="1"/>
</dbReference>
<comment type="similarity">
    <text evidence="2">Belongs to the acid ceramidase family.</text>
</comment>
<evidence type="ECO:0000256" key="6">
    <source>
        <dbReference type="ARBA" id="ARBA00023145"/>
    </source>
</evidence>
<dbReference type="InterPro" id="IPR029130">
    <property type="entry name" value="Acid_ceramidase_N"/>
</dbReference>
<dbReference type="AlphaFoldDB" id="A0AAW0T726"/>
<evidence type="ECO:0000259" key="10">
    <source>
        <dbReference type="Pfam" id="PF15508"/>
    </source>
</evidence>
<accession>A0AAW0T726</accession>
<dbReference type="CDD" id="cd01903">
    <property type="entry name" value="Ntn_AC_NAAA"/>
    <property type="match status" value="1"/>
</dbReference>
<keyword evidence="6" id="KW-0865">Zymogen</keyword>
<comment type="subcellular location">
    <subcellularLocation>
        <location evidence="1">Lysosome</location>
    </subcellularLocation>
</comment>
<evidence type="ECO:0000259" key="9">
    <source>
        <dbReference type="Pfam" id="PF02275"/>
    </source>
</evidence>
<evidence type="ECO:0000256" key="4">
    <source>
        <dbReference type="ARBA" id="ARBA00022729"/>
    </source>
</evidence>
<name>A0AAW0T726_SCYPA</name>
<dbReference type="PANTHER" id="PTHR28583:SF1">
    <property type="entry name" value="ACID CERAMIDASE"/>
    <property type="match status" value="1"/>
</dbReference>
<evidence type="ECO:0000313" key="12">
    <source>
        <dbReference type="Proteomes" id="UP001487740"/>
    </source>
</evidence>
<gene>
    <name evidence="11" type="ORF">O3P69_015431</name>
</gene>
<keyword evidence="12" id="KW-1185">Reference proteome</keyword>
<feature type="domain" description="Acid ceramidase N-terminal" evidence="10">
    <location>
        <begin position="237"/>
        <end position="294"/>
    </location>
</feature>
<feature type="domain" description="Choloylglycine hydrolase/NAAA C-terminal" evidence="9">
    <location>
        <begin position="333"/>
        <end position="526"/>
    </location>
</feature>
<dbReference type="EMBL" id="JARAKH010000039">
    <property type="protein sequence ID" value="KAK8382592.1"/>
    <property type="molecule type" value="Genomic_DNA"/>
</dbReference>
<keyword evidence="5" id="KW-0378">Hydrolase</keyword>
<keyword evidence="4" id="KW-0732">Signal</keyword>
<evidence type="ECO:0000313" key="11">
    <source>
        <dbReference type="EMBL" id="KAK8382592.1"/>
    </source>
</evidence>
<evidence type="ECO:0000256" key="7">
    <source>
        <dbReference type="ARBA" id="ARBA00023180"/>
    </source>
</evidence>
<dbReference type="EC" id="3.5.1.23" evidence="3"/>
<keyword evidence="8" id="KW-0458">Lysosome</keyword>
<keyword evidence="7" id="KW-0325">Glycoprotein</keyword>
<dbReference type="InterPro" id="IPR029132">
    <property type="entry name" value="CBAH/NAAA_C"/>
</dbReference>
<reference evidence="11 12" key="1">
    <citation type="submission" date="2023-03" db="EMBL/GenBank/DDBJ databases">
        <title>High-quality genome of Scylla paramamosain provides insights in environmental adaptation.</title>
        <authorList>
            <person name="Zhang L."/>
        </authorList>
    </citation>
    <scope>NUCLEOTIDE SEQUENCE [LARGE SCALE GENOMIC DNA]</scope>
    <source>
        <strain evidence="11">LZ_2023a</strain>
        <tissue evidence="11">Muscle</tissue>
    </source>
</reference>
<proteinExistence type="inferred from homology"/>
<organism evidence="11 12">
    <name type="scientific">Scylla paramamosain</name>
    <name type="common">Mud crab</name>
    <dbReference type="NCBI Taxonomy" id="85552"/>
    <lineage>
        <taxon>Eukaryota</taxon>
        <taxon>Metazoa</taxon>
        <taxon>Ecdysozoa</taxon>
        <taxon>Arthropoda</taxon>
        <taxon>Crustacea</taxon>
        <taxon>Multicrustacea</taxon>
        <taxon>Malacostraca</taxon>
        <taxon>Eumalacostraca</taxon>
        <taxon>Eucarida</taxon>
        <taxon>Decapoda</taxon>
        <taxon>Pleocyemata</taxon>
        <taxon>Brachyura</taxon>
        <taxon>Eubrachyura</taxon>
        <taxon>Portunoidea</taxon>
        <taxon>Portunidae</taxon>
        <taxon>Portuninae</taxon>
        <taxon>Scylla</taxon>
    </lineage>
</organism>
<dbReference type="FunFam" id="3.60.60.10:FF:000006">
    <property type="entry name" value="N-acylethanolamine-hydrolyzing acid amidase"/>
    <property type="match status" value="1"/>
</dbReference>
<dbReference type="Pfam" id="PF15508">
    <property type="entry name" value="NAAA-beta"/>
    <property type="match status" value="1"/>
</dbReference>
<protein>
    <recommendedName>
        <fullName evidence="3">ceramidase</fullName>
        <ecNumber evidence="3">3.5.1.23</ecNumber>
    </recommendedName>
</protein>
<dbReference type="Proteomes" id="UP001487740">
    <property type="component" value="Unassembled WGS sequence"/>
</dbReference>
<evidence type="ECO:0000256" key="8">
    <source>
        <dbReference type="ARBA" id="ARBA00023228"/>
    </source>
</evidence>
<sequence>MHTLLIGSDAIAYAGYFQNTSDQYESDSRSSPAQVSSGRGRGWPHLPIHEARLAVRFASSCEWPVVCVGAGDEVAAAGVVAWAVVLQQGSGAPLHRGHEHCRYCVSASNHVMGQKSLVTWVARRLASAPARDNKSPACTSSLSKEGLSSLLPPHRPMTLSVRSKSTSSWIRWQRYHLCLTSWFICHKARVILRSGRMRPTLCVLTLSCVFCLAVASTLRNPFLGCEENAFPPNKSNAVPQYTINLDLAPEDRWTQLITDKKEQMVALVGHVKNLTRLVLGDRVFQIVIDHLEELSTTLPSPYHEEMVGISRVSGLPLSEVTLYNIFYEVFTFCTSIIVQDSTGRLYHGRNLDFGLFLGWNPKEHTWQVAELLKPMVVQLEWQRSGEVLYQSISYAGYVGVLTAVKKDKFTFSLDERFSLDGGYVGLLEWVLLKDHKQKWIAFITREVMEHADSYETAKHTLSHTRLLAPVYFILGGAQHGEGSIITRWRDNFRVDDLGSKVSGSGSWFLVETNYDQWNEPPFYDDRRSPALKCLNGAGQGNASLSLLYNVLSTRPVMNKLTTYTSLMQVNEGYLGAWLRFCDDPCWPW</sequence>
<evidence type="ECO:0000256" key="2">
    <source>
        <dbReference type="ARBA" id="ARBA00005730"/>
    </source>
</evidence>
<comment type="caution">
    <text evidence="11">The sequence shown here is derived from an EMBL/GenBank/DDBJ whole genome shotgun (WGS) entry which is preliminary data.</text>
</comment>
<evidence type="ECO:0000256" key="1">
    <source>
        <dbReference type="ARBA" id="ARBA00004371"/>
    </source>
</evidence>
<evidence type="ECO:0000256" key="5">
    <source>
        <dbReference type="ARBA" id="ARBA00022801"/>
    </source>
</evidence>
<dbReference type="GO" id="GO:0017040">
    <property type="term" value="F:N-acylsphingosine amidohydrolase activity"/>
    <property type="evidence" value="ECO:0007669"/>
    <property type="project" value="UniProtKB-EC"/>
</dbReference>
<dbReference type="GO" id="GO:0005764">
    <property type="term" value="C:lysosome"/>
    <property type="evidence" value="ECO:0007669"/>
    <property type="project" value="UniProtKB-SubCell"/>
</dbReference>
<evidence type="ECO:0000256" key="3">
    <source>
        <dbReference type="ARBA" id="ARBA00011891"/>
    </source>
</evidence>